<dbReference type="PROSITE" id="PS51257">
    <property type="entry name" value="PROKAR_LIPOPROTEIN"/>
    <property type="match status" value="1"/>
</dbReference>
<feature type="signal peptide" evidence="1">
    <location>
        <begin position="1"/>
        <end position="27"/>
    </location>
</feature>
<accession>A0ABS9H141</accession>
<feature type="domain" description="Solute-binding protein family 5" evidence="2">
    <location>
        <begin position="85"/>
        <end position="467"/>
    </location>
</feature>
<dbReference type="Pfam" id="PF00496">
    <property type="entry name" value="SBP_bac_5"/>
    <property type="match status" value="1"/>
</dbReference>
<dbReference type="InterPro" id="IPR030678">
    <property type="entry name" value="Peptide/Ni-bd"/>
</dbReference>
<reference evidence="3 4" key="1">
    <citation type="submission" date="2022-01" db="EMBL/GenBank/DDBJ databases">
        <title>Alkalihalobacillus sp. EGI L200015, a novel bacterium isolated from a salt lake sediment.</title>
        <authorList>
            <person name="Gao L."/>
            <person name="Fang B.-Z."/>
            <person name="Li W.-J."/>
        </authorList>
    </citation>
    <scope>NUCLEOTIDE SEQUENCE [LARGE SCALE GENOMIC DNA]</scope>
    <source>
        <strain evidence="3 4">KCTC 12718</strain>
    </source>
</reference>
<dbReference type="CDD" id="cd08504">
    <property type="entry name" value="PBP2_OppA"/>
    <property type="match status" value="1"/>
</dbReference>
<dbReference type="RefSeq" id="WP_236336405.1">
    <property type="nucleotide sequence ID" value="NZ_JAKIJS010000001.1"/>
</dbReference>
<evidence type="ECO:0000313" key="4">
    <source>
        <dbReference type="Proteomes" id="UP001649381"/>
    </source>
</evidence>
<comment type="caution">
    <text evidence="3">The sequence shown here is derived from an EMBL/GenBank/DDBJ whole genome shotgun (WGS) entry which is preliminary data.</text>
</comment>
<organism evidence="3 4">
    <name type="scientific">Pseudalkalibacillus berkeleyi</name>
    <dbReference type="NCBI Taxonomy" id="1069813"/>
    <lineage>
        <taxon>Bacteria</taxon>
        <taxon>Bacillati</taxon>
        <taxon>Bacillota</taxon>
        <taxon>Bacilli</taxon>
        <taxon>Bacillales</taxon>
        <taxon>Fictibacillaceae</taxon>
        <taxon>Pseudalkalibacillus</taxon>
    </lineage>
</organism>
<dbReference type="Gene3D" id="3.10.105.10">
    <property type="entry name" value="Dipeptide-binding Protein, Domain 3"/>
    <property type="match status" value="1"/>
</dbReference>
<evidence type="ECO:0000313" key="3">
    <source>
        <dbReference type="EMBL" id="MCF6138722.1"/>
    </source>
</evidence>
<keyword evidence="4" id="KW-1185">Reference proteome</keyword>
<protein>
    <submittedName>
        <fullName evidence="3">Peptide ABC transporter substrate-binding protein</fullName>
    </submittedName>
</protein>
<evidence type="ECO:0000259" key="2">
    <source>
        <dbReference type="Pfam" id="PF00496"/>
    </source>
</evidence>
<evidence type="ECO:0000256" key="1">
    <source>
        <dbReference type="SAM" id="SignalP"/>
    </source>
</evidence>
<dbReference type="SUPFAM" id="SSF53850">
    <property type="entry name" value="Periplasmic binding protein-like II"/>
    <property type="match status" value="1"/>
</dbReference>
<dbReference type="PIRSF" id="PIRSF002741">
    <property type="entry name" value="MppA"/>
    <property type="match status" value="1"/>
</dbReference>
<dbReference type="PANTHER" id="PTHR30290">
    <property type="entry name" value="PERIPLASMIC BINDING COMPONENT OF ABC TRANSPORTER"/>
    <property type="match status" value="1"/>
</dbReference>
<dbReference type="EMBL" id="JAKIJS010000001">
    <property type="protein sequence ID" value="MCF6138722.1"/>
    <property type="molecule type" value="Genomic_DNA"/>
</dbReference>
<gene>
    <name evidence="3" type="ORF">L2716_13380</name>
</gene>
<proteinExistence type="predicted"/>
<dbReference type="InterPro" id="IPR000914">
    <property type="entry name" value="SBP_5_dom"/>
</dbReference>
<keyword evidence="1" id="KW-0732">Signal</keyword>
<dbReference type="Gene3D" id="3.90.76.10">
    <property type="entry name" value="Dipeptide-binding Protein, Domain 1"/>
    <property type="match status" value="1"/>
</dbReference>
<dbReference type="Gene3D" id="3.40.190.10">
    <property type="entry name" value="Periplasmic binding protein-like II"/>
    <property type="match status" value="1"/>
</dbReference>
<dbReference type="Proteomes" id="UP001649381">
    <property type="component" value="Unassembled WGS sequence"/>
</dbReference>
<sequence length="544" mass="61338">MFKQRRSEKKSIFTAFSLLLTLALVLAACAPGGGDGGGEGGEQKIRVNINTEPFSLNPGLANDTTSGGVLLQTFEGLTRIGKDGKPENAMAKDVKKSEDLKKYTFTIRDATWSNGDKVTAQDFEYAWKWAINPKNEAQYAYQLYYLKNGESVNMGETPVDQLGVKAIDEKTLEVTLENPTPYFLELTAFYTYFPVNSKIAKENPKWYTDAGENYTSNGPFVMNKWAHNDKIILKKNKEYWDAKAVNLEQIEMIMVNDPNTELSMFDNGELDWAGSPMGNLPTEAIPSLKDEKRLNIEPIAGTYWYKFNTSKKPFNNVNIRKAFAYSINREAIVNNITKGGQIPGMAAVPPTMIEENEKGYFKDNEVDEAKKLLEKGLKEEGYGSVADLPAITLSYNTDESHAKVAQAIQDMWKKNLGVNVKLSNAEWKVYIDKLHSGNYQIGRMGWLGDFNDPINFLELYKEKGGNNDTRWHNDEFASLLEKSATETDEKARLKMLKDAEEILMDEMPIAPIYFYTNTWVQNENLQDVVLSGLGDAQFKWASVK</sequence>
<name>A0ABS9H141_9BACL</name>
<dbReference type="PANTHER" id="PTHR30290:SF79">
    <property type="entry name" value="DIPEPTIDE-BINDING PROTEIN DPPE"/>
    <property type="match status" value="1"/>
</dbReference>
<dbReference type="InterPro" id="IPR039424">
    <property type="entry name" value="SBP_5"/>
</dbReference>
<feature type="chain" id="PRO_5046112639" evidence="1">
    <location>
        <begin position="28"/>
        <end position="544"/>
    </location>
</feature>